<protein>
    <recommendedName>
        <fullName evidence="10">Homeobox-leucine zipper protein</fullName>
    </recommendedName>
    <alternativeName>
        <fullName evidence="10">HD-ZIP protein</fullName>
    </alternativeName>
    <alternativeName>
        <fullName evidence="10">Homeodomain transcription factor</fullName>
    </alternativeName>
</protein>
<dbReference type="PROSITE" id="PS00027">
    <property type="entry name" value="HOMEOBOX_1"/>
    <property type="match status" value="1"/>
</dbReference>
<evidence type="ECO:0000256" key="2">
    <source>
        <dbReference type="ARBA" id="ARBA00023015"/>
    </source>
</evidence>
<organism evidence="14 15">
    <name type="scientific">Canna indica</name>
    <name type="common">Indian-shot</name>
    <dbReference type="NCBI Taxonomy" id="4628"/>
    <lineage>
        <taxon>Eukaryota</taxon>
        <taxon>Viridiplantae</taxon>
        <taxon>Streptophyta</taxon>
        <taxon>Embryophyta</taxon>
        <taxon>Tracheophyta</taxon>
        <taxon>Spermatophyta</taxon>
        <taxon>Magnoliopsida</taxon>
        <taxon>Liliopsida</taxon>
        <taxon>Zingiberales</taxon>
        <taxon>Cannaceae</taxon>
        <taxon>Canna</taxon>
    </lineage>
</organism>
<dbReference type="Gene3D" id="1.10.10.60">
    <property type="entry name" value="Homeodomain-like"/>
    <property type="match status" value="1"/>
</dbReference>
<evidence type="ECO:0000256" key="3">
    <source>
        <dbReference type="ARBA" id="ARBA00023125"/>
    </source>
</evidence>
<reference evidence="14 15" key="1">
    <citation type="submission" date="2023-10" db="EMBL/GenBank/DDBJ databases">
        <title>Chromosome-scale genome assembly provides insights into flower coloration mechanisms of Canna indica.</title>
        <authorList>
            <person name="Li C."/>
        </authorList>
    </citation>
    <scope>NUCLEOTIDE SEQUENCE [LARGE SCALE GENOMIC DNA]</scope>
    <source>
        <tissue evidence="14">Flower</tissue>
    </source>
</reference>
<feature type="coiled-coil region" evidence="11">
    <location>
        <begin position="122"/>
        <end position="170"/>
    </location>
</feature>
<keyword evidence="5 10" id="KW-0804">Transcription</keyword>
<keyword evidence="3 8" id="KW-0238">DNA-binding</keyword>
<proteinExistence type="inferred from homology"/>
<keyword evidence="11" id="KW-0175">Coiled coil</keyword>
<keyword evidence="15" id="KW-1185">Reference proteome</keyword>
<accession>A0AAQ3L578</accession>
<dbReference type="InterPro" id="IPR045224">
    <property type="entry name" value="HDZip_class_I_plant"/>
</dbReference>
<evidence type="ECO:0000256" key="12">
    <source>
        <dbReference type="SAM" id="MobiDB-lite"/>
    </source>
</evidence>
<dbReference type="GO" id="GO:0000976">
    <property type="term" value="F:transcription cis-regulatory region binding"/>
    <property type="evidence" value="ECO:0007669"/>
    <property type="project" value="UniProtKB-ARBA"/>
</dbReference>
<dbReference type="SMART" id="SM00389">
    <property type="entry name" value="HOX"/>
    <property type="match status" value="1"/>
</dbReference>
<evidence type="ECO:0000259" key="13">
    <source>
        <dbReference type="PROSITE" id="PS50071"/>
    </source>
</evidence>
<feature type="domain" description="Homeobox" evidence="13">
    <location>
        <begin position="70"/>
        <end position="130"/>
    </location>
</feature>
<name>A0AAQ3L578_9LILI</name>
<evidence type="ECO:0000256" key="5">
    <source>
        <dbReference type="ARBA" id="ARBA00023163"/>
    </source>
</evidence>
<comment type="similarity">
    <text evidence="7 10">Belongs to the HD-ZIP homeobox family. Class I subfamily.</text>
</comment>
<comment type="subcellular location">
    <subcellularLocation>
        <location evidence="1 8 9">Nucleus</location>
    </subcellularLocation>
</comment>
<dbReference type="PANTHER" id="PTHR24326:SF176">
    <property type="entry name" value="HOMEOBOX-LEUCINE ZIPPER PROTEIN ATHB-13"/>
    <property type="match status" value="1"/>
</dbReference>
<dbReference type="EMBL" id="CP136897">
    <property type="protein sequence ID" value="WOL17147.1"/>
    <property type="molecule type" value="Genomic_DNA"/>
</dbReference>
<evidence type="ECO:0000256" key="11">
    <source>
        <dbReference type="SAM" id="Coils"/>
    </source>
</evidence>
<dbReference type="PANTHER" id="PTHR24326">
    <property type="entry name" value="HOMEOBOX-LEUCINE ZIPPER PROTEIN"/>
    <property type="match status" value="1"/>
</dbReference>
<dbReference type="GO" id="GO:0045893">
    <property type="term" value="P:positive regulation of DNA-templated transcription"/>
    <property type="evidence" value="ECO:0007669"/>
    <property type="project" value="TreeGrafter"/>
</dbReference>
<dbReference type="SUPFAM" id="SSF46689">
    <property type="entry name" value="Homeodomain-like"/>
    <property type="match status" value="1"/>
</dbReference>
<evidence type="ECO:0000256" key="7">
    <source>
        <dbReference type="ARBA" id="ARBA00025748"/>
    </source>
</evidence>
<dbReference type="CDD" id="cd00086">
    <property type="entry name" value="homeodomain"/>
    <property type="match status" value="1"/>
</dbReference>
<feature type="region of interest" description="Disordered" evidence="12">
    <location>
        <begin position="20"/>
        <end position="44"/>
    </location>
</feature>
<dbReference type="InterPro" id="IPR001356">
    <property type="entry name" value="HD"/>
</dbReference>
<sequence length="276" mass="31557">MTYNGMLPFFPANLLLQNSDHEEDQSHHHQSINPQGGMEMAASAGKRTMSFSGIEENVSDDDFLASSSTTAPGERKRKLSLEQIRVLEKSFEMGSKLEPERKMELARTLGLQPRQIAIWFQNRRARWKTKQMEKEYDELKKNFVITKRENDALQAQNKKLLSELLSLKGKETSEPINLNKETEGSCSMRSENSSDINLDISRASINGNNSEHHHHQMSRIMFPSYRAPSFPPIHHSSSSEKVEHSTTQEGNFCNILCSSDDQSAFWAWSGHHKFHH</sequence>
<dbReference type="GO" id="GO:0000981">
    <property type="term" value="F:DNA-binding transcription factor activity, RNA polymerase II-specific"/>
    <property type="evidence" value="ECO:0007669"/>
    <property type="project" value="UniProtKB-UniRule"/>
</dbReference>
<gene>
    <name evidence="14" type="ORF">Cni_G25936</name>
</gene>
<keyword evidence="2 10" id="KW-0805">Transcription regulation</keyword>
<evidence type="ECO:0000256" key="9">
    <source>
        <dbReference type="RuleBase" id="RU000682"/>
    </source>
</evidence>
<dbReference type="PROSITE" id="PS50071">
    <property type="entry name" value="HOMEOBOX_2"/>
    <property type="match status" value="1"/>
</dbReference>
<dbReference type="InterPro" id="IPR000047">
    <property type="entry name" value="HTH_motif"/>
</dbReference>
<dbReference type="InterPro" id="IPR003106">
    <property type="entry name" value="Leu_zip_homeo"/>
</dbReference>
<evidence type="ECO:0000256" key="6">
    <source>
        <dbReference type="ARBA" id="ARBA00023242"/>
    </source>
</evidence>
<dbReference type="Pfam" id="PF02183">
    <property type="entry name" value="HALZ"/>
    <property type="match status" value="1"/>
</dbReference>
<keyword evidence="6 8" id="KW-0539">Nucleus</keyword>
<dbReference type="GO" id="GO:0005634">
    <property type="term" value="C:nucleus"/>
    <property type="evidence" value="ECO:0007669"/>
    <property type="project" value="UniProtKB-SubCell"/>
</dbReference>
<dbReference type="PRINTS" id="PR00031">
    <property type="entry name" value="HTHREPRESSR"/>
</dbReference>
<evidence type="ECO:0000256" key="10">
    <source>
        <dbReference type="RuleBase" id="RU369038"/>
    </source>
</evidence>
<dbReference type="Proteomes" id="UP001327560">
    <property type="component" value="Chromosome 8"/>
</dbReference>
<dbReference type="Pfam" id="PF00046">
    <property type="entry name" value="Homeodomain"/>
    <property type="match status" value="1"/>
</dbReference>
<evidence type="ECO:0000313" key="14">
    <source>
        <dbReference type="EMBL" id="WOL17147.1"/>
    </source>
</evidence>
<dbReference type="AlphaFoldDB" id="A0AAQ3L578"/>
<feature type="DNA-binding region" description="Homeobox" evidence="8">
    <location>
        <begin position="72"/>
        <end position="131"/>
    </location>
</feature>
<keyword evidence="4 8" id="KW-0371">Homeobox</keyword>
<evidence type="ECO:0000313" key="15">
    <source>
        <dbReference type="Proteomes" id="UP001327560"/>
    </source>
</evidence>
<evidence type="ECO:0000256" key="1">
    <source>
        <dbReference type="ARBA" id="ARBA00004123"/>
    </source>
</evidence>
<dbReference type="FunFam" id="1.10.10.60:FF:000144">
    <property type="entry name" value="homeobox-leucine zipper protein ATHB-6-like"/>
    <property type="match status" value="1"/>
</dbReference>
<evidence type="ECO:0000256" key="4">
    <source>
        <dbReference type="ARBA" id="ARBA00023155"/>
    </source>
</evidence>
<dbReference type="InterPro" id="IPR009057">
    <property type="entry name" value="Homeodomain-like_sf"/>
</dbReference>
<comment type="function">
    <text evidence="10">Transcription factor.</text>
</comment>
<evidence type="ECO:0000256" key="8">
    <source>
        <dbReference type="PROSITE-ProRule" id="PRU00108"/>
    </source>
</evidence>
<dbReference type="InterPro" id="IPR017970">
    <property type="entry name" value="Homeobox_CS"/>
</dbReference>